<dbReference type="GO" id="GO:0047304">
    <property type="term" value="F:2-aminoethylphosphonate-pyruvate transaminase activity"/>
    <property type="evidence" value="ECO:0007669"/>
    <property type="project" value="UniProtKB-EC"/>
</dbReference>
<dbReference type="InterPro" id="IPR024169">
    <property type="entry name" value="SP_NH2Trfase/AEP_transaminase"/>
</dbReference>
<accession>A0ABS3BDY2</accession>
<dbReference type="PIRSF" id="PIRSF000524">
    <property type="entry name" value="SPT"/>
    <property type="match status" value="1"/>
</dbReference>
<dbReference type="Gene3D" id="3.40.640.10">
    <property type="entry name" value="Type I PLP-dependent aspartate aminotransferase-like (Major domain)"/>
    <property type="match status" value="1"/>
</dbReference>
<dbReference type="Pfam" id="PF00266">
    <property type="entry name" value="Aminotran_5"/>
    <property type="match status" value="1"/>
</dbReference>
<comment type="cofactor">
    <cofactor evidence="1 7">
        <name>pyridoxal 5'-phosphate</name>
        <dbReference type="ChEBI" id="CHEBI:597326"/>
    </cofactor>
</comment>
<protein>
    <recommendedName>
        <fullName evidence="7">2-aminoethylphosphonate--pyruvate transaminase</fullName>
        <ecNumber evidence="7">2.6.1.37</ecNumber>
    </recommendedName>
    <alternativeName>
        <fullName evidence="7">2-aminoethylphosphonate aminotransferase</fullName>
    </alternativeName>
    <alternativeName>
        <fullName evidence="7">AEP transaminase</fullName>
        <shortName evidence="7">AEPT</shortName>
    </alternativeName>
</protein>
<keyword evidence="5 7" id="KW-0670">Pyruvate</keyword>
<dbReference type="RefSeq" id="WP_206557185.1">
    <property type="nucleotide sequence ID" value="NZ_JAFKDB010000008.1"/>
</dbReference>
<evidence type="ECO:0000313" key="10">
    <source>
        <dbReference type="Proteomes" id="UP000664344"/>
    </source>
</evidence>
<comment type="catalytic activity">
    <reaction evidence="6 7">
        <text>(2-aminoethyl)phosphonate + pyruvate = phosphonoacetaldehyde + L-alanine</text>
        <dbReference type="Rhea" id="RHEA:17021"/>
        <dbReference type="ChEBI" id="CHEBI:15361"/>
        <dbReference type="ChEBI" id="CHEBI:57418"/>
        <dbReference type="ChEBI" id="CHEBI:57972"/>
        <dbReference type="ChEBI" id="CHEBI:58383"/>
        <dbReference type="EC" id="2.6.1.37"/>
    </reaction>
</comment>
<keyword evidence="3 7" id="KW-0808">Transferase</keyword>
<dbReference type="PANTHER" id="PTHR42778">
    <property type="entry name" value="2-AMINOETHYLPHOSPHONATE--PYRUVATE TRANSAMINASE"/>
    <property type="match status" value="1"/>
</dbReference>
<name>A0ABS3BDY2_9GAMM</name>
<sequence>MTQKDPYLLTPGPLTTSLSVKEAMLHDWGSWDGEFNRLTGEVCERLLRVAGGEGSHVCVPMQGSGTFAVEATLGTLIPPASTTLVLMNGAYGQRIGKILDTLGRPYLAINKGDYHPPRGEDVARVLADKPEIEQVVVVHCETSSGILNPIEEIADVCREAGKRLIIDSMSAFGAVPVNVAELPCAALVSSANKCFEGVPGFGFAIVERELLAASAGQCHSLSLDLHAQWQYMEKTGQWRFTPPTHVVAAFLQAMCEHEAEGGVAGRLARYRRNRDRLVAGLREIGFQTLLADEWLSPIITTFLSPDSPNFEFSRFYDAIKARGFLIYPGKLTVADSFRVGCIGQLHDEQIDAVVSAISDACQELGLSVPVPAPAAAPDNLEHA</sequence>
<gene>
    <name evidence="7" type="primary">phnW</name>
    <name evidence="9" type="ORF">JYP53_07780</name>
</gene>
<dbReference type="EC" id="2.6.1.37" evidence="7"/>
<comment type="similarity">
    <text evidence="7">Belongs to the class-V pyridoxal-phosphate-dependent aminotransferase family. PhnW subfamily.</text>
</comment>
<feature type="domain" description="Aminotransferase class V" evidence="8">
    <location>
        <begin position="130"/>
        <end position="290"/>
    </location>
</feature>
<dbReference type="EMBL" id="JAFKDB010000008">
    <property type="protein sequence ID" value="MBN7769796.1"/>
    <property type="molecule type" value="Genomic_DNA"/>
</dbReference>
<dbReference type="PANTHER" id="PTHR42778:SF1">
    <property type="entry name" value="2-AMINOETHYLPHOSPHONATE--PYRUVATE TRANSAMINASE"/>
    <property type="match status" value="1"/>
</dbReference>
<evidence type="ECO:0000256" key="4">
    <source>
        <dbReference type="ARBA" id="ARBA00022898"/>
    </source>
</evidence>
<dbReference type="Proteomes" id="UP000664344">
    <property type="component" value="Unassembled WGS sequence"/>
</dbReference>
<comment type="subunit">
    <text evidence="7">Homodimer.</text>
</comment>
<proteinExistence type="inferred from homology"/>
<dbReference type="HAMAP" id="MF_01376">
    <property type="entry name" value="PhnW_aminotrans_5"/>
    <property type="match status" value="1"/>
</dbReference>
<comment type="caution">
    <text evidence="9">The sequence shown here is derived from an EMBL/GenBank/DDBJ whole genome shotgun (WGS) entry which is preliminary data.</text>
</comment>
<reference evidence="9 10" key="1">
    <citation type="submission" date="2021-02" db="EMBL/GenBank/DDBJ databases">
        <title>PHA producing bacteria isolated from coastal sediment in Guangdong, Shenzhen.</title>
        <authorList>
            <person name="Zheng W."/>
            <person name="Yu S."/>
            <person name="Huang Y."/>
        </authorList>
    </citation>
    <scope>NUCLEOTIDE SEQUENCE [LARGE SCALE GENOMIC DNA]</scope>
    <source>
        <strain evidence="9 10">TN21-5</strain>
    </source>
</reference>
<dbReference type="NCBIfam" id="TIGR02326">
    <property type="entry name" value="transamin_PhnW"/>
    <property type="match status" value="1"/>
</dbReference>
<evidence type="ECO:0000256" key="5">
    <source>
        <dbReference type="ARBA" id="ARBA00023317"/>
    </source>
</evidence>
<evidence type="ECO:0000256" key="7">
    <source>
        <dbReference type="HAMAP-Rule" id="MF_01376"/>
    </source>
</evidence>
<dbReference type="Gene3D" id="3.90.1150.10">
    <property type="entry name" value="Aspartate Aminotransferase, domain 1"/>
    <property type="match status" value="1"/>
</dbReference>
<evidence type="ECO:0000313" key="9">
    <source>
        <dbReference type="EMBL" id="MBN7769796.1"/>
    </source>
</evidence>
<keyword evidence="2 7" id="KW-0032">Aminotransferase</keyword>
<dbReference type="InterPro" id="IPR015422">
    <property type="entry name" value="PyrdxlP-dep_Trfase_small"/>
</dbReference>
<dbReference type="NCBIfam" id="NF010006">
    <property type="entry name" value="PRK13479.1"/>
    <property type="match status" value="1"/>
</dbReference>
<keyword evidence="10" id="KW-1185">Reference proteome</keyword>
<dbReference type="SUPFAM" id="SSF53383">
    <property type="entry name" value="PLP-dependent transferases"/>
    <property type="match status" value="1"/>
</dbReference>
<comment type="function">
    <text evidence="7">Involved in phosphonate degradation.</text>
</comment>
<dbReference type="InterPro" id="IPR012703">
    <property type="entry name" value="NH2EtPonate_pyrv_transaminase"/>
</dbReference>
<evidence type="ECO:0000256" key="2">
    <source>
        <dbReference type="ARBA" id="ARBA00022576"/>
    </source>
</evidence>
<evidence type="ECO:0000256" key="1">
    <source>
        <dbReference type="ARBA" id="ARBA00001933"/>
    </source>
</evidence>
<evidence type="ECO:0000256" key="3">
    <source>
        <dbReference type="ARBA" id="ARBA00022679"/>
    </source>
</evidence>
<dbReference type="InterPro" id="IPR015421">
    <property type="entry name" value="PyrdxlP-dep_Trfase_major"/>
</dbReference>
<evidence type="ECO:0000256" key="6">
    <source>
        <dbReference type="ARBA" id="ARBA00049460"/>
    </source>
</evidence>
<organism evidence="9 10">
    <name type="scientific">Marinobacter daepoensis</name>
    <dbReference type="NCBI Taxonomy" id="262077"/>
    <lineage>
        <taxon>Bacteria</taxon>
        <taxon>Pseudomonadati</taxon>
        <taxon>Pseudomonadota</taxon>
        <taxon>Gammaproteobacteria</taxon>
        <taxon>Pseudomonadales</taxon>
        <taxon>Marinobacteraceae</taxon>
        <taxon>Marinobacter</taxon>
    </lineage>
</organism>
<keyword evidence="4 7" id="KW-0663">Pyridoxal phosphate</keyword>
<dbReference type="InterPro" id="IPR015424">
    <property type="entry name" value="PyrdxlP-dep_Trfase"/>
</dbReference>
<dbReference type="NCBIfam" id="TIGR03301">
    <property type="entry name" value="PhnW-AepZ"/>
    <property type="match status" value="1"/>
</dbReference>
<feature type="modified residue" description="N6-(pyridoxal phosphate)lysine" evidence="7">
    <location>
        <position position="193"/>
    </location>
</feature>
<dbReference type="InterPro" id="IPR000192">
    <property type="entry name" value="Aminotrans_V_dom"/>
</dbReference>
<evidence type="ECO:0000259" key="8">
    <source>
        <dbReference type="Pfam" id="PF00266"/>
    </source>
</evidence>